<protein>
    <submittedName>
        <fullName evidence="2">Uncharacterized protein</fullName>
    </submittedName>
</protein>
<dbReference type="OrthoDB" id="7392499at2759"/>
<dbReference type="AlphaFoldDB" id="A0A8X6XL36"/>
<evidence type="ECO:0000256" key="1">
    <source>
        <dbReference type="SAM" id="MobiDB-lite"/>
    </source>
</evidence>
<dbReference type="InterPro" id="IPR005627">
    <property type="entry name" value="CutC-like"/>
</dbReference>
<evidence type="ECO:0000313" key="2">
    <source>
        <dbReference type="EMBL" id="GFY55927.1"/>
    </source>
</evidence>
<dbReference type="EMBL" id="BMAV01010667">
    <property type="protein sequence ID" value="GFY55927.1"/>
    <property type="molecule type" value="Genomic_DNA"/>
</dbReference>
<organism evidence="2 3">
    <name type="scientific">Trichonephila inaurata madagascariensis</name>
    <dbReference type="NCBI Taxonomy" id="2747483"/>
    <lineage>
        <taxon>Eukaryota</taxon>
        <taxon>Metazoa</taxon>
        <taxon>Ecdysozoa</taxon>
        <taxon>Arthropoda</taxon>
        <taxon>Chelicerata</taxon>
        <taxon>Arachnida</taxon>
        <taxon>Araneae</taxon>
        <taxon>Araneomorphae</taxon>
        <taxon>Entelegynae</taxon>
        <taxon>Araneoidea</taxon>
        <taxon>Nephilidae</taxon>
        <taxon>Trichonephila</taxon>
        <taxon>Trichonephila inaurata</taxon>
    </lineage>
</organism>
<sequence>MEPQRKAVEESADSSNGTGKEEVKKLVKFAFLGFNAKPNFCRDGKQKFYAPIYMLVRPRTGDFVYSNDEIDIMKQGIEFGIHLMTISRNNMMKKKPNPAR</sequence>
<dbReference type="Proteomes" id="UP000886998">
    <property type="component" value="Unassembled WGS sequence"/>
</dbReference>
<keyword evidence="3" id="KW-1185">Reference proteome</keyword>
<gene>
    <name evidence="2" type="ORF">TNIN_148011</name>
</gene>
<proteinExistence type="predicted"/>
<reference evidence="2" key="1">
    <citation type="submission" date="2020-08" db="EMBL/GenBank/DDBJ databases">
        <title>Multicomponent nature underlies the extraordinary mechanical properties of spider dragline silk.</title>
        <authorList>
            <person name="Kono N."/>
            <person name="Nakamura H."/>
            <person name="Mori M."/>
            <person name="Yoshida Y."/>
            <person name="Ohtoshi R."/>
            <person name="Malay A.D."/>
            <person name="Moran D.A.P."/>
            <person name="Tomita M."/>
            <person name="Numata K."/>
            <person name="Arakawa K."/>
        </authorList>
    </citation>
    <scope>NUCLEOTIDE SEQUENCE</scope>
</reference>
<dbReference type="Pfam" id="PF03932">
    <property type="entry name" value="CutC"/>
    <property type="match status" value="1"/>
</dbReference>
<comment type="caution">
    <text evidence="2">The sequence shown here is derived from an EMBL/GenBank/DDBJ whole genome shotgun (WGS) entry which is preliminary data.</text>
</comment>
<dbReference type="InterPro" id="IPR036822">
    <property type="entry name" value="CutC-like_dom_sf"/>
</dbReference>
<name>A0A8X6XL36_9ARAC</name>
<dbReference type="Gene3D" id="3.20.20.380">
    <property type="entry name" value="Copper homeostasis (CutC) domain"/>
    <property type="match status" value="1"/>
</dbReference>
<feature type="region of interest" description="Disordered" evidence="1">
    <location>
        <begin position="1"/>
        <end position="20"/>
    </location>
</feature>
<evidence type="ECO:0000313" key="3">
    <source>
        <dbReference type="Proteomes" id="UP000886998"/>
    </source>
</evidence>
<dbReference type="SUPFAM" id="SSF110395">
    <property type="entry name" value="CutC-like"/>
    <property type="match status" value="1"/>
</dbReference>
<accession>A0A8X6XL36</accession>